<gene>
    <name evidence="3" type="ORF">G3580_02560</name>
</gene>
<dbReference type="Proteomes" id="UP000501991">
    <property type="component" value="Chromosome"/>
</dbReference>
<feature type="region of interest" description="Disordered" evidence="1">
    <location>
        <begin position="149"/>
        <end position="184"/>
    </location>
</feature>
<evidence type="ECO:0000313" key="4">
    <source>
        <dbReference type="Proteomes" id="UP000501991"/>
    </source>
</evidence>
<evidence type="ECO:0000256" key="1">
    <source>
        <dbReference type="SAM" id="MobiDB-lite"/>
    </source>
</evidence>
<dbReference type="KEGG" id="azq:G3580_02560"/>
<name>A0A6C1AZ35_9RHOO</name>
<keyword evidence="4" id="KW-1185">Reference proteome</keyword>
<keyword evidence="2" id="KW-0732">Signal</keyword>
<protein>
    <submittedName>
        <fullName evidence="3">Uncharacterized protein</fullName>
    </submittedName>
</protein>
<organism evidence="3 4">
    <name type="scientific">Nitrogeniibacter mangrovi</name>
    <dbReference type="NCBI Taxonomy" id="2016596"/>
    <lineage>
        <taxon>Bacteria</taxon>
        <taxon>Pseudomonadati</taxon>
        <taxon>Pseudomonadota</taxon>
        <taxon>Betaproteobacteria</taxon>
        <taxon>Rhodocyclales</taxon>
        <taxon>Zoogloeaceae</taxon>
        <taxon>Nitrogeniibacter</taxon>
    </lineage>
</organism>
<evidence type="ECO:0000313" key="3">
    <source>
        <dbReference type="EMBL" id="QID16606.1"/>
    </source>
</evidence>
<feature type="signal peptide" evidence="2">
    <location>
        <begin position="1"/>
        <end position="22"/>
    </location>
</feature>
<evidence type="ECO:0000256" key="2">
    <source>
        <dbReference type="SAM" id="SignalP"/>
    </source>
</evidence>
<dbReference type="EMBL" id="CP048836">
    <property type="protein sequence ID" value="QID16606.1"/>
    <property type="molecule type" value="Genomic_DNA"/>
</dbReference>
<dbReference type="RefSeq" id="WP_173763775.1">
    <property type="nucleotide sequence ID" value="NZ_CP048836.1"/>
</dbReference>
<feature type="chain" id="PRO_5025655369" evidence="2">
    <location>
        <begin position="23"/>
        <end position="184"/>
    </location>
</feature>
<proteinExistence type="predicted"/>
<sequence length="184" mass="20377">MKTTSVGLAALVTALMAGPAMAWDLDGTKQIELVRSDGSAVHLGQVVFTPADGRVAFQFKRDDKAFQDYFLSMKEFKCITGEQEVFCHVPYPYPNPKSVTRDDLAWLEHAFLFLHKSPTEFGARLWNGVIYKMSITDDGIVGRPQAVDLNAISSPPTDPAPPYGPGERSDIEPSSREFGQLRIR</sequence>
<accession>A0A6C1AZ35</accession>
<reference evidence="3 4" key="1">
    <citation type="submission" date="2020-02" db="EMBL/GenBank/DDBJ databases">
        <title>Nitrogenibacter mangrovi gen. nov., sp. nov. isolated from mangrove sediment, a denitrifying betaproteobacterium.</title>
        <authorList>
            <person name="Liao H."/>
            <person name="Tian Y."/>
        </authorList>
    </citation>
    <scope>NUCLEOTIDE SEQUENCE [LARGE SCALE GENOMIC DNA]</scope>
    <source>
        <strain evidence="3 4">M9-3-2</strain>
    </source>
</reference>
<dbReference type="AlphaFoldDB" id="A0A6C1AZ35"/>